<dbReference type="GO" id="GO:0004497">
    <property type="term" value="F:monooxygenase activity"/>
    <property type="evidence" value="ECO:0007669"/>
    <property type="project" value="InterPro"/>
</dbReference>
<dbReference type="InterPro" id="IPR036188">
    <property type="entry name" value="FAD/NAD-bd_sf"/>
</dbReference>
<keyword evidence="5" id="KW-0274">FAD</keyword>
<evidence type="ECO:0000313" key="10">
    <source>
        <dbReference type="EMBL" id="KAJ5242662.1"/>
    </source>
</evidence>
<dbReference type="GO" id="GO:0016020">
    <property type="term" value="C:membrane"/>
    <property type="evidence" value="ECO:0007669"/>
    <property type="project" value="UniProtKB-SubCell"/>
</dbReference>
<organism evidence="10 11">
    <name type="scientific">Penicillium citrinum</name>
    <dbReference type="NCBI Taxonomy" id="5077"/>
    <lineage>
        <taxon>Eukaryota</taxon>
        <taxon>Fungi</taxon>
        <taxon>Dikarya</taxon>
        <taxon>Ascomycota</taxon>
        <taxon>Pezizomycotina</taxon>
        <taxon>Eurotiomycetes</taxon>
        <taxon>Eurotiomycetidae</taxon>
        <taxon>Eurotiales</taxon>
        <taxon>Aspergillaceae</taxon>
        <taxon>Penicillium</taxon>
    </lineage>
</organism>
<dbReference type="Pfam" id="PF01494">
    <property type="entry name" value="FAD_binding_3"/>
    <property type="match status" value="2"/>
</dbReference>
<dbReference type="PRINTS" id="PR00420">
    <property type="entry name" value="RNGMNOXGNASE"/>
</dbReference>
<keyword evidence="6" id="KW-1133">Transmembrane helix</keyword>
<evidence type="ECO:0000256" key="6">
    <source>
        <dbReference type="ARBA" id="ARBA00022989"/>
    </source>
</evidence>
<dbReference type="RefSeq" id="XP_056505666.1">
    <property type="nucleotide sequence ID" value="XM_056639909.1"/>
</dbReference>
<evidence type="ECO:0000256" key="5">
    <source>
        <dbReference type="ARBA" id="ARBA00022827"/>
    </source>
</evidence>
<dbReference type="AlphaFoldDB" id="A0A9W9TV71"/>
<evidence type="ECO:0000256" key="4">
    <source>
        <dbReference type="ARBA" id="ARBA00022692"/>
    </source>
</evidence>
<reference evidence="10" key="2">
    <citation type="journal article" date="2023" name="IMA Fungus">
        <title>Comparative genomic study of the Penicillium genus elucidates a diverse pangenome and 15 lateral gene transfer events.</title>
        <authorList>
            <person name="Petersen C."/>
            <person name="Sorensen T."/>
            <person name="Nielsen M.R."/>
            <person name="Sondergaard T.E."/>
            <person name="Sorensen J.L."/>
            <person name="Fitzpatrick D.A."/>
            <person name="Frisvad J.C."/>
            <person name="Nielsen K.L."/>
        </authorList>
    </citation>
    <scope>NUCLEOTIDE SEQUENCE</scope>
    <source>
        <strain evidence="10">IBT 23319</strain>
    </source>
</reference>
<dbReference type="PANTHER" id="PTHR47356:SF2">
    <property type="entry name" value="FAD-BINDING DOMAIN-CONTAINING PROTEIN-RELATED"/>
    <property type="match status" value="1"/>
</dbReference>
<evidence type="ECO:0000259" key="9">
    <source>
        <dbReference type="Pfam" id="PF01494"/>
    </source>
</evidence>
<dbReference type="GO" id="GO:0071949">
    <property type="term" value="F:FAD binding"/>
    <property type="evidence" value="ECO:0007669"/>
    <property type="project" value="InterPro"/>
</dbReference>
<comment type="caution">
    <text evidence="10">The sequence shown here is derived from an EMBL/GenBank/DDBJ whole genome shotgun (WGS) entry which is preliminary data.</text>
</comment>
<reference evidence="10" key="1">
    <citation type="submission" date="2022-11" db="EMBL/GenBank/DDBJ databases">
        <authorList>
            <person name="Petersen C."/>
        </authorList>
    </citation>
    <scope>NUCLEOTIDE SEQUENCE</scope>
    <source>
        <strain evidence="10">IBT 23319</strain>
    </source>
</reference>
<keyword evidence="3" id="KW-0285">Flavoprotein</keyword>
<dbReference type="Proteomes" id="UP001147733">
    <property type="component" value="Unassembled WGS sequence"/>
</dbReference>
<dbReference type="OrthoDB" id="2431938at2759"/>
<evidence type="ECO:0000256" key="1">
    <source>
        <dbReference type="ARBA" id="ARBA00004370"/>
    </source>
</evidence>
<evidence type="ECO:0000256" key="7">
    <source>
        <dbReference type="ARBA" id="ARBA00023002"/>
    </source>
</evidence>
<protein>
    <submittedName>
        <fullName evidence="10">FAD binding domain-containing protein</fullName>
    </submittedName>
</protein>
<dbReference type="InterPro" id="IPR002938">
    <property type="entry name" value="FAD-bd"/>
</dbReference>
<keyword evidence="11" id="KW-1185">Reference proteome</keyword>
<feature type="domain" description="FAD-binding" evidence="9">
    <location>
        <begin position="302"/>
        <end position="353"/>
    </location>
</feature>
<accession>A0A9W9TV71</accession>
<gene>
    <name evidence="10" type="ORF">N7469_000989</name>
</gene>
<proteinExistence type="inferred from homology"/>
<comment type="similarity">
    <text evidence="2">Belongs to the paxM FAD-dependent monooxygenase family.</text>
</comment>
<dbReference type="InterPro" id="IPR050562">
    <property type="entry name" value="FAD_mOase_fung"/>
</dbReference>
<dbReference type="SUPFAM" id="SSF51905">
    <property type="entry name" value="FAD/NAD(P)-binding domain"/>
    <property type="match status" value="1"/>
</dbReference>
<evidence type="ECO:0000256" key="2">
    <source>
        <dbReference type="ARBA" id="ARBA00007992"/>
    </source>
</evidence>
<dbReference type="Gene3D" id="3.50.50.60">
    <property type="entry name" value="FAD/NAD(P)-binding domain"/>
    <property type="match status" value="1"/>
</dbReference>
<keyword evidence="4" id="KW-0812">Transmembrane</keyword>
<evidence type="ECO:0000313" key="11">
    <source>
        <dbReference type="Proteomes" id="UP001147733"/>
    </source>
</evidence>
<dbReference type="PANTHER" id="PTHR47356">
    <property type="entry name" value="FAD-DEPENDENT MONOOXYGENASE ASQG-RELATED"/>
    <property type="match status" value="1"/>
</dbReference>
<comment type="subcellular location">
    <subcellularLocation>
        <location evidence="1">Membrane</location>
    </subcellularLocation>
</comment>
<keyword evidence="8" id="KW-0472">Membrane</keyword>
<sequence>MAASNFKVIVVGGGPVGLIAAHALHHAGIDFVVLEARDSVVLDQGASLILTAPSIRVLHQLGLWERLSEIGVEMNRSTSFTRDGSVFWDNTAVFHTLKANFGMAPFIFHRAQLISVLYNELPSDAKAHYHLNKKIMSMDVSKEKDSVEVTCTDGSTFQGSIVLGADGVHSKTRTLMRNLALSQDTPPDWKEAAEPFSTEYRCLWSSFPIPAEVEQGYATDTQSKDMSVMFLAGKERGWIFLYKRIAPSEASTATTKPEKATRARWTESDMRTFAMQFAEFPVTETLKVKDVYEARLNEGMADLEEGILKRWSWGRVVLAGDACHKFTPNAGRGLNNGIQDVVALCNGLHEMLNSKQGISPDEAALNKVFSEYQAIRSEPLKSDYKQSRFLSRMHAWRNMQYYIMARYIISCEWLVMLMLKFSASGLLKEALVLNYILADEPFSAPIKWKHPLVAKEDSHK</sequence>
<evidence type="ECO:0000256" key="3">
    <source>
        <dbReference type="ARBA" id="ARBA00022630"/>
    </source>
</evidence>
<feature type="domain" description="FAD-binding" evidence="9">
    <location>
        <begin position="7"/>
        <end position="174"/>
    </location>
</feature>
<name>A0A9W9TV71_PENCI</name>
<evidence type="ECO:0000256" key="8">
    <source>
        <dbReference type="ARBA" id="ARBA00023136"/>
    </source>
</evidence>
<keyword evidence="7" id="KW-0560">Oxidoreductase</keyword>
<dbReference type="GeneID" id="81379076"/>
<dbReference type="EMBL" id="JAPQKT010000001">
    <property type="protein sequence ID" value="KAJ5242662.1"/>
    <property type="molecule type" value="Genomic_DNA"/>
</dbReference>